<dbReference type="PANTHER" id="PTHR12526">
    <property type="entry name" value="GLYCOSYLTRANSFERASE"/>
    <property type="match status" value="1"/>
</dbReference>
<dbReference type="OrthoDB" id="3199616at2"/>
<dbReference type="EMBL" id="QSLN01000001">
    <property type="protein sequence ID" value="RDV84839.1"/>
    <property type="molecule type" value="Genomic_DNA"/>
</dbReference>
<dbReference type="SUPFAM" id="SSF53756">
    <property type="entry name" value="UDP-Glycosyltransferase/glycogen phosphorylase"/>
    <property type="match status" value="1"/>
</dbReference>
<evidence type="ECO:0000259" key="4">
    <source>
        <dbReference type="Pfam" id="PF13439"/>
    </source>
</evidence>
<name>A0A3D8P8T4_9THEO</name>
<organism evidence="5 6">
    <name type="scientific">Ammonifex thiophilus</name>
    <dbReference type="NCBI Taxonomy" id="444093"/>
    <lineage>
        <taxon>Bacteria</taxon>
        <taxon>Bacillati</taxon>
        <taxon>Bacillota</taxon>
        <taxon>Clostridia</taxon>
        <taxon>Thermoanaerobacterales</taxon>
        <taxon>Thermoanaerobacteraceae</taxon>
        <taxon>Ammonifex</taxon>
    </lineage>
</organism>
<comment type="caution">
    <text evidence="5">The sequence shown here is derived from an EMBL/GenBank/DDBJ whole genome shotgun (WGS) entry which is preliminary data.</text>
</comment>
<keyword evidence="6" id="KW-1185">Reference proteome</keyword>
<dbReference type="RefSeq" id="WP_115791833.1">
    <property type="nucleotide sequence ID" value="NZ_QSLN01000001.1"/>
</dbReference>
<dbReference type="InterPro" id="IPR001296">
    <property type="entry name" value="Glyco_trans_1"/>
</dbReference>
<dbReference type="Gene3D" id="3.40.50.2000">
    <property type="entry name" value="Glycogen Phosphorylase B"/>
    <property type="match status" value="2"/>
</dbReference>
<dbReference type="InterPro" id="IPR028098">
    <property type="entry name" value="Glyco_trans_4-like_N"/>
</dbReference>
<feature type="domain" description="Glycosyltransferase subfamily 4-like N-terminal" evidence="4">
    <location>
        <begin position="23"/>
        <end position="185"/>
    </location>
</feature>
<dbReference type="Proteomes" id="UP000256329">
    <property type="component" value="Unassembled WGS sequence"/>
</dbReference>
<sequence length="388" mass="42167">MRSCSVKKDERFRILHVIRPAAGGMKRHLIELLRHTDYSFFAPAVAGPPGELLDEVASLGVPTYPLALRGELAPWEDVKAVFSLLSLLRRENFSLLHLHGFKAGLIGGLVGWLLRPPPSIVLTIHNSLFFGEGSGKQRFLARIEAFLSRRTFKVIAVSQALRAELVTKFHLPSEKVVVIPNGIDLTPFTLGVLFPTILRELPLPAGVPLLGTVARLVPQKGLPCLLEALALLPAELRPGWLIVGDGPLRQELEDKARALGLSHLVVFAGYRPPEEIPSILKVIDIFVLPSLSEGLPLALLEAMAAGKPVVATAVGGIPEVVQEGRTGYLVPPGDAQALARALLSLLESPDRAREMGEAGRKRVEERFSSQRMAQEVMAIYREALAARG</sequence>
<protein>
    <submittedName>
        <fullName evidence="5">Glycosyltransferase family 1 protein</fullName>
    </submittedName>
</protein>
<feature type="domain" description="Glycosyl transferase family 1" evidence="3">
    <location>
        <begin position="198"/>
        <end position="362"/>
    </location>
</feature>
<dbReference type="GO" id="GO:0016757">
    <property type="term" value="F:glycosyltransferase activity"/>
    <property type="evidence" value="ECO:0007669"/>
    <property type="project" value="UniProtKB-KW"/>
</dbReference>
<evidence type="ECO:0000313" key="5">
    <source>
        <dbReference type="EMBL" id="RDV84839.1"/>
    </source>
</evidence>
<dbReference type="Pfam" id="PF13439">
    <property type="entry name" value="Glyco_transf_4"/>
    <property type="match status" value="1"/>
</dbReference>
<accession>A0A3D8P8T4</accession>
<evidence type="ECO:0000313" key="6">
    <source>
        <dbReference type="Proteomes" id="UP000256329"/>
    </source>
</evidence>
<dbReference type="CDD" id="cd03808">
    <property type="entry name" value="GT4_CapM-like"/>
    <property type="match status" value="1"/>
</dbReference>
<evidence type="ECO:0000256" key="2">
    <source>
        <dbReference type="ARBA" id="ARBA00022679"/>
    </source>
</evidence>
<evidence type="ECO:0000259" key="3">
    <source>
        <dbReference type="Pfam" id="PF00534"/>
    </source>
</evidence>
<proteinExistence type="predicted"/>
<keyword evidence="1" id="KW-0328">Glycosyltransferase</keyword>
<reference evidence="5 6" key="1">
    <citation type="submission" date="2018-08" db="EMBL/GenBank/DDBJ databases">
        <title>Form III RuBisCO-mediated autotrophy in Thermodesulfobium bacteria.</title>
        <authorList>
            <person name="Toshchakov S.V."/>
            <person name="Kublanov I.V."/>
            <person name="Frolov E."/>
            <person name="Bonch-Osmolovskaya E.A."/>
            <person name="Tourova T.P."/>
            <person name="Chernych N.A."/>
            <person name="Lebedinsky A.V."/>
        </authorList>
    </citation>
    <scope>NUCLEOTIDE SEQUENCE [LARGE SCALE GENOMIC DNA]</scope>
    <source>
        <strain evidence="5 6">SR</strain>
    </source>
</reference>
<evidence type="ECO:0000256" key="1">
    <source>
        <dbReference type="ARBA" id="ARBA00022676"/>
    </source>
</evidence>
<keyword evidence="2 5" id="KW-0808">Transferase</keyword>
<dbReference type="AlphaFoldDB" id="A0A3D8P8T4"/>
<gene>
    <name evidence="5" type="ORF">DXX99_02020</name>
</gene>
<dbReference type="PANTHER" id="PTHR12526:SF510">
    <property type="entry name" value="D-INOSITOL 3-PHOSPHATE GLYCOSYLTRANSFERASE"/>
    <property type="match status" value="1"/>
</dbReference>
<dbReference type="Pfam" id="PF00534">
    <property type="entry name" value="Glycos_transf_1"/>
    <property type="match status" value="1"/>
</dbReference>